<reference evidence="6" key="1">
    <citation type="submission" date="2020-02" db="EMBL/GenBank/DDBJ databases">
        <authorList>
            <person name="Meier V. D."/>
        </authorList>
    </citation>
    <scope>NUCLEOTIDE SEQUENCE</scope>
    <source>
        <strain evidence="6">AVDCRST_MAG70</strain>
    </source>
</reference>
<dbReference type="Pfam" id="PF02837">
    <property type="entry name" value="Glyco_hydro_2_N"/>
    <property type="match status" value="1"/>
</dbReference>
<dbReference type="InterPro" id="IPR006102">
    <property type="entry name" value="Ig-like_GH2"/>
</dbReference>
<evidence type="ECO:0000256" key="2">
    <source>
        <dbReference type="SAM" id="MobiDB-lite"/>
    </source>
</evidence>
<dbReference type="AlphaFoldDB" id="A0A6J4UC59"/>
<evidence type="ECO:0000259" key="4">
    <source>
        <dbReference type="Pfam" id="PF02836"/>
    </source>
</evidence>
<dbReference type="SUPFAM" id="SSF49303">
    <property type="entry name" value="beta-Galactosidase/glucuronidase domain"/>
    <property type="match status" value="1"/>
</dbReference>
<evidence type="ECO:0000313" key="6">
    <source>
        <dbReference type="EMBL" id="CAA9545934.1"/>
    </source>
</evidence>
<dbReference type="Pfam" id="PF02836">
    <property type="entry name" value="Glyco_hydro_2_C"/>
    <property type="match status" value="1"/>
</dbReference>
<dbReference type="GO" id="GO:0005975">
    <property type="term" value="P:carbohydrate metabolic process"/>
    <property type="evidence" value="ECO:0007669"/>
    <property type="project" value="InterPro"/>
</dbReference>
<feature type="region of interest" description="Disordered" evidence="2">
    <location>
        <begin position="1"/>
        <end position="32"/>
    </location>
</feature>
<dbReference type="Gene3D" id="2.60.120.260">
    <property type="entry name" value="Galactose-binding domain-like"/>
    <property type="match status" value="1"/>
</dbReference>
<dbReference type="Pfam" id="PF00703">
    <property type="entry name" value="Glyco_hydro_2"/>
    <property type="match status" value="1"/>
</dbReference>
<feature type="domain" description="Glycoside hydrolase family 2 immunoglobulin-like beta-sandwich" evidence="3">
    <location>
        <begin position="279"/>
        <end position="313"/>
    </location>
</feature>
<evidence type="ECO:0000259" key="3">
    <source>
        <dbReference type="Pfam" id="PF00703"/>
    </source>
</evidence>
<dbReference type="GO" id="GO:0004565">
    <property type="term" value="F:beta-galactosidase activity"/>
    <property type="evidence" value="ECO:0007669"/>
    <property type="project" value="UniProtKB-EC"/>
</dbReference>
<accession>A0A6J4UC59</accession>
<dbReference type="Gene3D" id="3.20.20.80">
    <property type="entry name" value="Glycosidases"/>
    <property type="match status" value="1"/>
</dbReference>
<keyword evidence="6" id="KW-0326">Glycosidase</keyword>
<comment type="similarity">
    <text evidence="1">Belongs to the glycosyl hydrolase 2 family.</text>
</comment>
<evidence type="ECO:0000259" key="5">
    <source>
        <dbReference type="Pfam" id="PF02837"/>
    </source>
</evidence>
<proteinExistence type="inferred from homology"/>
<gene>
    <name evidence="6" type="ORF">AVDCRST_MAG70-510</name>
</gene>
<dbReference type="SUPFAM" id="SSF49785">
    <property type="entry name" value="Galactose-binding domain-like"/>
    <property type="match status" value="1"/>
</dbReference>
<dbReference type="PANTHER" id="PTHR42732">
    <property type="entry name" value="BETA-GALACTOSIDASE"/>
    <property type="match status" value="1"/>
</dbReference>
<name>A0A6J4UC59_9BACT</name>
<dbReference type="EC" id="3.2.1.23" evidence="6"/>
<dbReference type="PANTHER" id="PTHR42732:SF3">
    <property type="entry name" value="HYDROLASE"/>
    <property type="match status" value="1"/>
</dbReference>
<dbReference type="InterPro" id="IPR036156">
    <property type="entry name" value="Beta-gal/glucu_dom_sf"/>
</dbReference>
<sequence>MSSRSTGNVREMTGGEEAPAEDESSALAGMHPRPQFARPGWVDLTGPWGFAHDDVDCGLDAGWYDQPQPFDRTIIVPFPPESRASGIADTGFHPVVWYRRAVRLAAGQRAGRVILHFGAVDYRATVWVNGHLVARHEGGQTPFHADITTALLPGDSEQVVTVRAEDDPFDLTQPRGKQDWKRDCHAIWYKRTTGIWQPVWLETVPPIHLTELLWTPDTVAVRFGLRVRLNRTPDRPLRVRVHLSQDGIVIADDTWIASKSETERLIGLDRGSAVMERTTFFWTPEHPNLFEAEVTLLDGDEVIDTVFSYAGLRSVGVADRWFQLNDRPYYLRMALEQGYWPESHLAAPDEAAMCREIELTKALGFNGIRIHQKVEDPRFLALCDRLGLIVWGEMASAYVYSDEGFARYTREWIDVVRRDASHPCIVAWVPYNESWGVPNVGINATEQAAVQALYHTVRALDPTRPVIANDGWETPVGNIFGVHDYTFDAAVLAQRYGTSEAVAHTLAHIQPSARRILLLDIARGDTPVMVTEFGGISYAPATDEKWYGYGTARTPDEYLDRFSSLVGALLASPAIAGFCYTQLTDTEQETNGLLTEDRLPKFHPETIRAILNSPPVAIPAAVLAAHREKTRADTGVGDGVAIPGETPSA</sequence>
<dbReference type="InterPro" id="IPR051913">
    <property type="entry name" value="GH2_Domain-Containing"/>
</dbReference>
<dbReference type="SUPFAM" id="SSF51445">
    <property type="entry name" value="(Trans)glycosidases"/>
    <property type="match status" value="1"/>
</dbReference>
<feature type="domain" description="Glycosyl hydrolases family 2 sugar binding" evidence="5">
    <location>
        <begin position="44"/>
        <end position="163"/>
    </location>
</feature>
<protein>
    <submittedName>
        <fullName evidence="6">GH2</fullName>
        <ecNumber evidence="6">3.2.1.23</ecNumber>
    </submittedName>
</protein>
<dbReference type="EMBL" id="CADCWH010000080">
    <property type="protein sequence ID" value="CAA9545934.1"/>
    <property type="molecule type" value="Genomic_DNA"/>
</dbReference>
<dbReference type="InterPro" id="IPR006104">
    <property type="entry name" value="Glyco_hydro_2_N"/>
</dbReference>
<keyword evidence="6" id="KW-0378">Hydrolase</keyword>
<dbReference type="InterPro" id="IPR008979">
    <property type="entry name" value="Galactose-bd-like_sf"/>
</dbReference>
<organism evidence="6">
    <name type="scientific">uncultured Thermomicrobiales bacterium</name>
    <dbReference type="NCBI Taxonomy" id="1645740"/>
    <lineage>
        <taxon>Bacteria</taxon>
        <taxon>Pseudomonadati</taxon>
        <taxon>Thermomicrobiota</taxon>
        <taxon>Thermomicrobia</taxon>
        <taxon>Thermomicrobiales</taxon>
        <taxon>environmental samples</taxon>
    </lineage>
</organism>
<feature type="domain" description="Glycoside hydrolase family 2 catalytic" evidence="4">
    <location>
        <begin position="317"/>
        <end position="475"/>
    </location>
</feature>
<dbReference type="InterPro" id="IPR006103">
    <property type="entry name" value="Glyco_hydro_2_cat"/>
</dbReference>
<dbReference type="InterPro" id="IPR017853">
    <property type="entry name" value="GH"/>
</dbReference>
<evidence type="ECO:0000256" key="1">
    <source>
        <dbReference type="ARBA" id="ARBA00007401"/>
    </source>
</evidence>